<protein>
    <recommendedName>
        <fullName evidence="3">CxC1-like cysteine cluster associated with KDZ transposases domain-containing protein</fullName>
    </recommendedName>
</protein>
<dbReference type="PANTHER" id="PTHR33096">
    <property type="entry name" value="CXC2 DOMAIN-CONTAINING PROTEIN"/>
    <property type="match status" value="1"/>
</dbReference>
<sequence length="536" mass="62333">MKYPLAIVNRLLQEFGSDICLAYDIMCAFTVTLKKSILGEKYPLAIVNRLLQEFGSDICLAYDIMCAFTVTLKKSILGEKVRASCFCGVVPAFHGHAHNRGCQVQWHPLYVEGVGLEDFEECERTFCCSNELASVTRLATPYHRQQHIDEHFYFHDLDKHCASGNFIYENYRQALEKIQIDSPHLAQLLTQLKIGQEDYENYLKSERKYLAGLRMEPAEEQASAEYMEHLFDLSSLKQKSDDAAKAYKSRDCLMIVEGYTGAQITKINTQYRMKFQRWTAKNEEVLRYEEANDIPVHWAPTSPEYQAGLVVVRERKYRRALDELERLVVQRLFEIKKLGMSGVGYKLREKISKSLKTRADAIQSALKCYNEMASLMVPQWPALSWESVIAAVNLADFNLLQDSRQNVLNMDWAQPANCEGMVMYFQIKRAKEEIVRLNVEIRRLLTFLYDDHVDHYRAVQTNLFIKRAKEEIVCLNVEIRRLLTFLYDDHVDHYRAVQTNLFVNPSVAFEIPSHWQYRNKIHEAIIKRLVQTSQLS</sequence>
<keyword evidence="2" id="KW-1185">Reference proteome</keyword>
<dbReference type="InterPro" id="IPR040521">
    <property type="entry name" value="KDZ"/>
</dbReference>
<reference evidence="1 2" key="1">
    <citation type="journal article" date="2018" name="Evol. Lett.">
        <title>Horizontal gene cluster transfer increased hallucinogenic mushroom diversity.</title>
        <authorList>
            <person name="Reynolds H.T."/>
            <person name="Vijayakumar V."/>
            <person name="Gluck-Thaler E."/>
            <person name="Korotkin H.B."/>
            <person name="Matheny P.B."/>
            <person name="Slot J.C."/>
        </authorList>
    </citation>
    <scope>NUCLEOTIDE SEQUENCE [LARGE SCALE GENOMIC DNA]</scope>
    <source>
        <strain evidence="1 2">2631</strain>
    </source>
</reference>
<evidence type="ECO:0008006" key="3">
    <source>
        <dbReference type="Google" id="ProtNLM"/>
    </source>
</evidence>
<evidence type="ECO:0000313" key="1">
    <source>
        <dbReference type="EMBL" id="PPQ92071.1"/>
    </source>
</evidence>
<dbReference type="Pfam" id="PF18758">
    <property type="entry name" value="KDZ"/>
    <property type="match status" value="2"/>
</dbReference>
<comment type="caution">
    <text evidence="1">The sequence shown here is derived from an EMBL/GenBank/DDBJ whole genome shotgun (WGS) entry which is preliminary data.</text>
</comment>
<dbReference type="Proteomes" id="UP000283269">
    <property type="component" value="Unassembled WGS sequence"/>
</dbReference>
<dbReference type="EMBL" id="NHYD01001127">
    <property type="protein sequence ID" value="PPQ92071.1"/>
    <property type="molecule type" value="Genomic_DNA"/>
</dbReference>
<dbReference type="PANTHER" id="PTHR33096:SF1">
    <property type="entry name" value="CXC1-LIKE CYSTEINE CLUSTER ASSOCIATED WITH KDZ TRANSPOSASES DOMAIN-CONTAINING PROTEIN"/>
    <property type="match status" value="1"/>
</dbReference>
<dbReference type="OrthoDB" id="3251205at2759"/>
<gene>
    <name evidence="1" type="ORF">CVT25_007241</name>
</gene>
<evidence type="ECO:0000313" key="2">
    <source>
        <dbReference type="Proteomes" id="UP000283269"/>
    </source>
</evidence>
<name>A0A409XMV6_PSICY</name>
<proteinExistence type="predicted"/>
<dbReference type="InParanoid" id="A0A409XMV6"/>
<organism evidence="1 2">
    <name type="scientific">Psilocybe cyanescens</name>
    <dbReference type="NCBI Taxonomy" id="93625"/>
    <lineage>
        <taxon>Eukaryota</taxon>
        <taxon>Fungi</taxon>
        <taxon>Dikarya</taxon>
        <taxon>Basidiomycota</taxon>
        <taxon>Agaricomycotina</taxon>
        <taxon>Agaricomycetes</taxon>
        <taxon>Agaricomycetidae</taxon>
        <taxon>Agaricales</taxon>
        <taxon>Agaricineae</taxon>
        <taxon>Strophariaceae</taxon>
        <taxon>Psilocybe</taxon>
    </lineage>
</organism>
<feature type="non-terminal residue" evidence="1">
    <location>
        <position position="536"/>
    </location>
</feature>
<dbReference type="AlphaFoldDB" id="A0A409XMV6"/>
<accession>A0A409XMV6</accession>